<feature type="region of interest" description="Disordered" evidence="1">
    <location>
        <begin position="98"/>
        <end position="197"/>
    </location>
</feature>
<reference evidence="2 3" key="1">
    <citation type="submission" date="2019-10" db="EMBL/GenBank/DDBJ databases">
        <authorList>
            <person name="Karimi E."/>
        </authorList>
    </citation>
    <scope>NUCLEOTIDE SEQUENCE [LARGE SCALE GENOMIC DNA]</scope>
    <source>
        <strain evidence="2">Aeromonas sp. 8C</strain>
    </source>
</reference>
<feature type="region of interest" description="Disordered" evidence="1">
    <location>
        <begin position="1"/>
        <end position="82"/>
    </location>
</feature>
<dbReference type="EMBL" id="CABWLC010000012">
    <property type="protein sequence ID" value="VXA85761.1"/>
    <property type="molecule type" value="Genomic_DNA"/>
</dbReference>
<protein>
    <submittedName>
        <fullName evidence="2">Uncharacterized protein</fullName>
    </submittedName>
</protein>
<organism evidence="2 3">
    <name type="scientific">Aeromonas veronii</name>
    <dbReference type="NCBI Taxonomy" id="654"/>
    <lineage>
        <taxon>Bacteria</taxon>
        <taxon>Pseudomonadati</taxon>
        <taxon>Pseudomonadota</taxon>
        <taxon>Gammaproteobacteria</taxon>
        <taxon>Aeromonadales</taxon>
        <taxon>Aeromonadaceae</taxon>
        <taxon>Aeromonas</taxon>
    </lineage>
</organism>
<proteinExistence type="predicted"/>
<dbReference type="AlphaFoldDB" id="A0A653L279"/>
<feature type="compositionally biased region" description="Basic and acidic residues" evidence="1">
    <location>
        <begin position="1"/>
        <end position="48"/>
    </location>
</feature>
<feature type="compositionally biased region" description="Basic and acidic residues" evidence="1">
    <location>
        <begin position="141"/>
        <end position="197"/>
    </location>
</feature>
<evidence type="ECO:0000313" key="3">
    <source>
        <dbReference type="Proteomes" id="UP000439123"/>
    </source>
</evidence>
<evidence type="ECO:0000313" key="2">
    <source>
        <dbReference type="EMBL" id="VXA85761.1"/>
    </source>
</evidence>
<feature type="compositionally biased region" description="Basic and acidic residues" evidence="1">
    <location>
        <begin position="107"/>
        <end position="121"/>
    </location>
</feature>
<accession>A0A653L279</accession>
<sequence>MGDERPDTVDTGRKPGPDERHDQTDDTQHQRSDDGHEAGTAEEGERIGHLVGVETGVQLRDDHPDDDSPQNPGVDGADAEDGFHSVGLLRRCVTDDVGHGQVEVDGEVERRIADETGKGRDPLLFSRQPERNGHRKHHRQVDKGHQPHLGHPEEQQLQHGIVEEGHALLDRIAGERAADTEQDAREGQQGDRQHKGLAEALQELPDGGFGLRLGHETAPCE</sequence>
<evidence type="ECO:0000256" key="1">
    <source>
        <dbReference type="SAM" id="MobiDB-lite"/>
    </source>
</evidence>
<feature type="region of interest" description="Disordered" evidence="1">
    <location>
        <begin position="202"/>
        <end position="221"/>
    </location>
</feature>
<name>A0A653L279_AERVE</name>
<gene>
    <name evidence="2" type="ORF">AERO8C_20649</name>
</gene>
<dbReference type="Proteomes" id="UP000439123">
    <property type="component" value="Unassembled WGS sequence"/>
</dbReference>